<accession>A0A2T8HW00</accession>
<dbReference type="AlphaFoldDB" id="A0A2T8HW00"/>
<protein>
    <recommendedName>
        <fullName evidence="3">Phage tail assembly chaperone</fullName>
    </recommendedName>
</protein>
<reference evidence="1 2" key="1">
    <citation type="submission" date="2018-04" db="EMBL/GenBank/DDBJ databases">
        <title>Pararhodobacter oceanense sp. nov., isolated from marine intertidal sediment.</title>
        <authorList>
            <person name="Wang X.-L."/>
            <person name="Du Z.-J."/>
        </authorList>
    </citation>
    <scope>NUCLEOTIDE SEQUENCE [LARGE SCALE GENOMIC DNA]</scope>
    <source>
        <strain evidence="1 2">AM505</strain>
    </source>
</reference>
<comment type="caution">
    <text evidence="1">The sequence shown here is derived from an EMBL/GenBank/DDBJ whole genome shotgun (WGS) entry which is preliminary data.</text>
</comment>
<dbReference type="InterPro" id="IPR011739">
    <property type="entry name" value="GTA_rcc01693"/>
</dbReference>
<keyword evidence="2" id="KW-1185">Reference proteome</keyword>
<dbReference type="OrthoDB" id="7582980at2"/>
<dbReference type="RefSeq" id="WP_116557491.1">
    <property type="nucleotide sequence ID" value="NZ_JBLWYE010000009.1"/>
</dbReference>
<dbReference type="EMBL" id="QDKM01000002">
    <property type="protein sequence ID" value="PVH29607.1"/>
    <property type="molecule type" value="Genomic_DNA"/>
</dbReference>
<sequence length="77" mass="8592">MSGDHGGLDWPGLLRAGLHGLGLRPAEFWALTPLELMLMLGREARADALFTRDRLENLLRRYPDVAPEERAEHDGNG</sequence>
<gene>
    <name evidence="1" type="ORF">DDE20_05645</name>
</gene>
<evidence type="ECO:0000313" key="2">
    <source>
        <dbReference type="Proteomes" id="UP000245911"/>
    </source>
</evidence>
<organism evidence="1 2">
    <name type="scientific">Pararhodobacter oceanensis</name>
    <dbReference type="NCBI Taxonomy" id="2172121"/>
    <lineage>
        <taxon>Bacteria</taxon>
        <taxon>Pseudomonadati</taxon>
        <taxon>Pseudomonadota</taxon>
        <taxon>Alphaproteobacteria</taxon>
        <taxon>Rhodobacterales</taxon>
        <taxon>Paracoccaceae</taxon>
        <taxon>Pararhodobacter</taxon>
    </lineage>
</organism>
<evidence type="ECO:0000313" key="1">
    <source>
        <dbReference type="EMBL" id="PVH29607.1"/>
    </source>
</evidence>
<dbReference type="NCBIfam" id="TIGR02216">
    <property type="entry name" value="phage_TIGR02216"/>
    <property type="match status" value="1"/>
</dbReference>
<evidence type="ECO:0008006" key="3">
    <source>
        <dbReference type="Google" id="ProtNLM"/>
    </source>
</evidence>
<dbReference type="Proteomes" id="UP000245911">
    <property type="component" value="Unassembled WGS sequence"/>
</dbReference>
<proteinExistence type="predicted"/>
<name>A0A2T8HW00_9RHOB</name>
<dbReference type="Pfam" id="PF09550">
    <property type="entry name" value="Phage_TAC_6"/>
    <property type="match status" value="1"/>
</dbReference>
<dbReference type="InterPro" id="IPR019056">
    <property type="entry name" value="Phage_TAC_6"/>
</dbReference>